<dbReference type="Proteomes" id="UP000188388">
    <property type="component" value="Unassembled WGS sequence"/>
</dbReference>
<dbReference type="EMBL" id="FTPD01000015">
    <property type="protein sequence ID" value="SIT55502.1"/>
    <property type="molecule type" value="Genomic_DNA"/>
</dbReference>
<sequence>MFICANLIIHAFTNSQIVRAEAGAIETPVRHCEPSRLAARAKEAGPRNKRKSSSGCSRLQAFVTPTNSRIRVSAPCDYANVRRGMAYKSVCGRHLTTVQSGMR</sequence>
<organism evidence="2 3">
    <name type="scientific">Mesorhizobium prunaredense</name>
    <dbReference type="NCBI Taxonomy" id="1631249"/>
    <lineage>
        <taxon>Bacteria</taxon>
        <taxon>Pseudomonadati</taxon>
        <taxon>Pseudomonadota</taxon>
        <taxon>Alphaproteobacteria</taxon>
        <taxon>Hyphomicrobiales</taxon>
        <taxon>Phyllobacteriaceae</taxon>
        <taxon>Mesorhizobium</taxon>
    </lineage>
</organism>
<name>A0A1R3V6K2_9HYPH</name>
<reference evidence="3" key="1">
    <citation type="submission" date="2017-01" db="EMBL/GenBank/DDBJ databases">
        <authorList>
            <person name="Brunel B."/>
        </authorList>
    </citation>
    <scope>NUCLEOTIDE SEQUENCE [LARGE SCALE GENOMIC DNA]</scope>
</reference>
<accession>A0A1R3V6K2</accession>
<evidence type="ECO:0000256" key="1">
    <source>
        <dbReference type="SAM" id="MobiDB-lite"/>
    </source>
</evidence>
<feature type="region of interest" description="Disordered" evidence="1">
    <location>
        <begin position="37"/>
        <end position="57"/>
    </location>
</feature>
<gene>
    <name evidence="2" type="ORF">BQ8794_220066</name>
</gene>
<evidence type="ECO:0000313" key="3">
    <source>
        <dbReference type="Proteomes" id="UP000188388"/>
    </source>
</evidence>
<keyword evidence="3" id="KW-1185">Reference proteome</keyword>
<feature type="compositionally biased region" description="Basic and acidic residues" evidence="1">
    <location>
        <begin position="37"/>
        <end position="46"/>
    </location>
</feature>
<dbReference type="AlphaFoldDB" id="A0A1R3V6K2"/>
<proteinExistence type="predicted"/>
<evidence type="ECO:0000313" key="2">
    <source>
        <dbReference type="EMBL" id="SIT55502.1"/>
    </source>
</evidence>
<protein>
    <submittedName>
        <fullName evidence="2">Uncharacterized protein</fullName>
    </submittedName>
</protein>